<dbReference type="InterPro" id="IPR005226">
    <property type="entry name" value="UPF0014_fam"/>
</dbReference>
<dbReference type="PANTHER" id="PTHR30028:SF0">
    <property type="entry name" value="PROTEIN ALUMINUM SENSITIVE 3"/>
    <property type="match status" value="1"/>
</dbReference>
<keyword evidence="4 6" id="KW-1133">Transmembrane helix</keyword>
<evidence type="ECO:0000256" key="5">
    <source>
        <dbReference type="ARBA" id="ARBA00023136"/>
    </source>
</evidence>
<accession>A0A835YSI7</accession>
<keyword evidence="8" id="KW-1185">Reference proteome</keyword>
<dbReference type="EMBL" id="JAFCMP010000357">
    <property type="protein sequence ID" value="KAG5180781.1"/>
    <property type="molecule type" value="Genomic_DNA"/>
</dbReference>
<sequence>MDSAQLQMAAADAENAAMDGTVGGSTVLISWSHVCLGIATVGVAVLISSWQKLGLERAYVVATARATVQLAVLGYVLVPCFNHPRWWASLLIVNCMGLIAAREATARAKYVYKGLYARVWLSVVLPSILVLTGALMYIIPVEPWWAPQYFITMAGMMYFITMAGMMLNNALNAISVGHTGFLTALYEKRQCVDARLAKGATRWEAVRPLVISSMRTGLTPTLNNMRVLGLTGQILGGNPPEQAARYQMIIFFLICAASSIGLLGAVDLSIEALFDSEHRLCVTSRLSRRPGGKEDILTAAFNGLRGLVKECWSKMRDRSTREYAIVRGDSWRTSPATSSAVV</sequence>
<dbReference type="OrthoDB" id="432685at2759"/>
<evidence type="ECO:0000256" key="3">
    <source>
        <dbReference type="ARBA" id="ARBA00022692"/>
    </source>
</evidence>
<evidence type="ECO:0000256" key="1">
    <source>
        <dbReference type="ARBA" id="ARBA00004141"/>
    </source>
</evidence>
<proteinExistence type="inferred from homology"/>
<evidence type="ECO:0000256" key="2">
    <source>
        <dbReference type="ARBA" id="ARBA00005268"/>
    </source>
</evidence>
<dbReference type="Pfam" id="PF03649">
    <property type="entry name" value="UPF0014"/>
    <property type="match status" value="2"/>
</dbReference>
<comment type="caution">
    <text evidence="7">The sequence shown here is derived from an EMBL/GenBank/DDBJ whole genome shotgun (WGS) entry which is preliminary data.</text>
</comment>
<dbReference type="PANTHER" id="PTHR30028">
    <property type="entry name" value="UPF0014 INNER MEMBRANE PROTEIN YBBM-RELATED"/>
    <property type="match status" value="1"/>
</dbReference>
<keyword evidence="3 6" id="KW-0812">Transmembrane</keyword>
<evidence type="ECO:0000313" key="7">
    <source>
        <dbReference type="EMBL" id="KAG5180781.1"/>
    </source>
</evidence>
<keyword evidence="5 6" id="KW-0472">Membrane</keyword>
<feature type="transmembrane region" description="Helical" evidence="6">
    <location>
        <begin position="115"/>
        <end position="139"/>
    </location>
</feature>
<feature type="transmembrane region" description="Helical" evidence="6">
    <location>
        <begin position="249"/>
        <end position="270"/>
    </location>
</feature>
<organism evidence="7 8">
    <name type="scientific">Tribonema minus</name>
    <dbReference type="NCBI Taxonomy" id="303371"/>
    <lineage>
        <taxon>Eukaryota</taxon>
        <taxon>Sar</taxon>
        <taxon>Stramenopiles</taxon>
        <taxon>Ochrophyta</taxon>
        <taxon>PX clade</taxon>
        <taxon>Xanthophyceae</taxon>
        <taxon>Tribonematales</taxon>
        <taxon>Tribonemataceae</taxon>
        <taxon>Tribonema</taxon>
    </lineage>
</organism>
<comment type="subcellular location">
    <subcellularLocation>
        <location evidence="1">Membrane</location>
        <topology evidence="1">Multi-pass membrane protein</topology>
    </subcellularLocation>
</comment>
<evidence type="ECO:0000256" key="6">
    <source>
        <dbReference type="SAM" id="Phobius"/>
    </source>
</evidence>
<dbReference type="AlphaFoldDB" id="A0A835YSI7"/>
<reference evidence="7" key="1">
    <citation type="submission" date="2021-02" db="EMBL/GenBank/DDBJ databases">
        <title>First Annotated Genome of the Yellow-green Alga Tribonema minus.</title>
        <authorList>
            <person name="Mahan K.M."/>
        </authorList>
    </citation>
    <scope>NUCLEOTIDE SEQUENCE</scope>
    <source>
        <strain evidence="7">UTEX B ZZ1240</strain>
    </source>
</reference>
<feature type="transmembrane region" description="Helical" evidence="6">
    <location>
        <begin position="145"/>
        <end position="167"/>
    </location>
</feature>
<feature type="transmembrane region" description="Helical" evidence="6">
    <location>
        <begin position="28"/>
        <end position="47"/>
    </location>
</feature>
<dbReference type="Proteomes" id="UP000664859">
    <property type="component" value="Unassembled WGS sequence"/>
</dbReference>
<name>A0A835YSI7_9STRA</name>
<dbReference type="GO" id="GO:0005886">
    <property type="term" value="C:plasma membrane"/>
    <property type="evidence" value="ECO:0007669"/>
    <property type="project" value="TreeGrafter"/>
</dbReference>
<comment type="similarity">
    <text evidence="2">Belongs to the UPF0014 family.</text>
</comment>
<gene>
    <name evidence="7" type="ORF">JKP88DRAFT_349368</name>
</gene>
<evidence type="ECO:0000256" key="4">
    <source>
        <dbReference type="ARBA" id="ARBA00022989"/>
    </source>
</evidence>
<evidence type="ECO:0000313" key="8">
    <source>
        <dbReference type="Proteomes" id="UP000664859"/>
    </source>
</evidence>
<protein>
    <submittedName>
        <fullName evidence="7">Putative ABC transport system, membrane protein</fullName>
    </submittedName>
</protein>